<dbReference type="OrthoDB" id="9990167at2"/>
<feature type="transmembrane region" description="Helical" evidence="1">
    <location>
        <begin position="29"/>
        <end position="48"/>
    </location>
</feature>
<feature type="transmembrane region" description="Helical" evidence="1">
    <location>
        <begin position="69"/>
        <end position="85"/>
    </location>
</feature>
<organism evidence="2 3">
    <name type="scientific">Gimesia fumaroli</name>
    <dbReference type="NCBI Taxonomy" id="2527976"/>
    <lineage>
        <taxon>Bacteria</taxon>
        <taxon>Pseudomonadati</taxon>
        <taxon>Planctomycetota</taxon>
        <taxon>Planctomycetia</taxon>
        <taxon>Planctomycetales</taxon>
        <taxon>Planctomycetaceae</taxon>
        <taxon>Gimesia</taxon>
    </lineage>
</organism>
<evidence type="ECO:0000256" key="1">
    <source>
        <dbReference type="SAM" id="Phobius"/>
    </source>
</evidence>
<keyword evidence="1" id="KW-0472">Membrane</keyword>
<protein>
    <submittedName>
        <fullName evidence="2">Uncharacterized protein</fullName>
    </submittedName>
</protein>
<dbReference type="AlphaFoldDB" id="A0A518II10"/>
<evidence type="ECO:0000313" key="3">
    <source>
        <dbReference type="Proteomes" id="UP000318313"/>
    </source>
</evidence>
<name>A0A518II10_9PLAN</name>
<dbReference type="EMBL" id="CP037452">
    <property type="protein sequence ID" value="QDV52725.1"/>
    <property type="molecule type" value="Genomic_DNA"/>
</dbReference>
<dbReference type="KEGG" id="gfm:Enr17x_47920"/>
<dbReference type="Proteomes" id="UP000318313">
    <property type="component" value="Chromosome"/>
</dbReference>
<proteinExistence type="predicted"/>
<dbReference type="RefSeq" id="WP_145312014.1">
    <property type="nucleotide sequence ID" value="NZ_CP037452.1"/>
</dbReference>
<keyword evidence="1" id="KW-1133">Transmembrane helix</keyword>
<keyword evidence="3" id="KW-1185">Reference proteome</keyword>
<keyword evidence="1" id="KW-0812">Transmembrane</keyword>
<accession>A0A518II10</accession>
<sequence length="87" mass="9997">MPWERTLLINFVGEPDAPTKSVKAYLSNIVFQMLYAMPTLPLTIRLYLKDRSSSIFGYGGRNLEPVYKLLSGFGVFAIISLLYRYRN</sequence>
<evidence type="ECO:0000313" key="2">
    <source>
        <dbReference type="EMBL" id="QDV52725.1"/>
    </source>
</evidence>
<gene>
    <name evidence="2" type="ORF">Enr17x_47920</name>
</gene>
<reference evidence="2 3" key="1">
    <citation type="submission" date="2019-03" db="EMBL/GenBank/DDBJ databases">
        <title>Deep-cultivation of Planctomycetes and their phenomic and genomic characterization uncovers novel biology.</title>
        <authorList>
            <person name="Wiegand S."/>
            <person name="Jogler M."/>
            <person name="Boedeker C."/>
            <person name="Pinto D."/>
            <person name="Vollmers J."/>
            <person name="Rivas-Marin E."/>
            <person name="Kohn T."/>
            <person name="Peeters S.H."/>
            <person name="Heuer A."/>
            <person name="Rast P."/>
            <person name="Oberbeckmann S."/>
            <person name="Bunk B."/>
            <person name="Jeske O."/>
            <person name="Meyerdierks A."/>
            <person name="Storesund J.E."/>
            <person name="Kallscheuer N."/>
            <person name="Luecker S."/>
            <person name="Lage O.M."/>
            <person name="Pohl T."/>
            <person name="Merkel B.J."/>
            <person name="Hornburger P."/>
            <person name="Mueller R.-W."/>
            <person name="Bruemmer F."/>
            <person name="Labrenz M."/>
            <person name="Spormann A.M."/>
            <person name="Op den Camp H."/>
            <person name="Overmann J."/>
            <person name="Amann R."/>
            <person name="Jetten M.S.M."/>
            <person name="Mascher T."/>
            <person name="Medema M.H."/>
            <person name="Devos D.P."/>
            <person name="Kaster A.-K."/>
            <person name="Ovreas L."/>
            <person name="Rohde M."/>
            <person name="Galperin M.Y."/>
            <person name="Jogler C."/>
        </authorList>
    </citation>
    <scope>NUCLEOTIDE SEQUENCE [LARGE SCALE GENOMIC DNA]</scope>
    <source>
        <strain evidence="2 3">Enr17</strain>
    </source>
</reference>